<keyword evidence="2" id="KW-1185">Reference proteome</keyword>
<evidence type="ECO:0000313" key="1">
    <source>
        <dbReference type="EMBL" id="KAK4014439.1"/>
    </source>
</evidence>
<dbReference type="EMBL" id="JAOYFB010000004">
    <property type="protein sequence ID" value="KAK4014439.1"/>
    <property type="molecule type" value="Genomic_DNA"/>
</dbReference>
<protein>
    <submittedName>
        <fullName evidence="1">Uncharacterized protein</fullName>
    </submittedName>
</protein>
<organism evidence="1 2">
    <name type="scientific">Daphnia magna</name>
    <dbReference type="NCBI Taxonomy" id="35525"/>
    <lineage>
        <taxon>Eukaryota</taxon>
        <taxon>Metazoa</taxon>
        <taxon>Ecdysozoa</taxon>
        <taxon>Arthropoda</taxon>
        <taxon>Crustacea</taxon>
        <taxon>Branchiopoda</taxon>
        <taxon>Diplostraca</taxon>
        <taxon>Cladocera</taxon>
        <taxon>Anomopoda</taxon>
        <taxon>Daphniidae</taxon>
        <taxon>Daphnia</taxon>
    </lineage>
</organism>
<sequence>MHALGLVDCIMLDPVIEFRHFGVNTRSIVLNATVTVPQLTRPIRGKLPSCASHTSRPPPSYCFTKPSGVFLLFKRRI</sequence>
<dbReference type="Proteomes" id="UP001234178">
    <property type="component" value="Unassembled WGS sequence"/>
</dbReference>
<accession>A0ABQ9ZPQ0</accession>
<gene>
    <name evidence="1" type="ORF">OUZ56_026962</name>
</gene>
<proteinExistence type="predicted"/>
<evidence type="ECO:0000313" key="2">
    <source>
        <dbReference type="Proteomes" id="UP001234178"/>
    </source>
</evidence>
<reference evidence="1 2" key="1">
    <citation type="journal article" date="2023" name="Nucleic Acids Res.">
        <title>The hologenome of Daphnia magna reveals possible DNA methylation and microbiome-mediated evolution of the host genome.</title>
        <authorList>
            <person name="Chaturvedi A."/>
            <person name="Li X."/>
            <person name="Dhandapani V."/>
            <person name="Marshall H."/>
            <person name="Kissane S."/>
            <person name="Cuenca-Cambronero M."/>
            <person name="Asole G."/>
            <person name="Calvet F."/>
            <person name="Ruiz-Romero M."/>
            <person name="Marangio P."/>
            <person name="Guigo R."/>
            <person name="Rago D."/>
            <person name="Mirbahai L."/>
            <person name="Eastwood N."/>
            <person name="Colbourne J.K."/>
            <person name="Zhou J."/>
            <person name="Mallon E."/>
            <person name="Orsini L."/>
        </authorList>
    </citation>
    <scope>NUCLEOTIDE SEQUENCE [LARGE SCALE GENOMIC DNA]</scope>
    <source>
        <strain evidence="1">LRV0_1</strain>
    </source>
</reference>
<comment type="caution">
    <text evidence="1">The sequence shown here is derived from an EMBL/GenBank/DDBJ whole genome shotgun (WGS) entry which is preliminary data.</text>
</comment>
<name>A0ABQ9ZPQ0_9CRUS</name>